<reference evidence="2 3" key="1">
    <citation type="submission" date="2016-10" db="EMBL/GenBank/DDBJ databases">
        <authorList>
            <person name="de Groot N.N."/>
        </authorList>
    </citation>
    <scope>NUCLEOTIDE SEQUENCE [LARGE SCALE GENOMIC DNA]</scope>
    <source>
        <strain evidence="2 3">CGMCC 4.6945</strain>
    </source>
</reference>
<accession>A0A1I1AV56</accession>
<evidence type="ECO:0000313" key="2">
    <source>
        <dbReference type="EMBL" id="SFB40210.1"/>
    </source>
</evidence>
<dbReference type="OrthoDB" id="4545310at2"/>
<gene>
    <name evidence="2" type="ORF">SAMN05421867_12136</name>
</gene>
<dbReference type="Pfam" id="PF12642">
    <property type="entry name" value="TpcC"/>
    <property type="match status" value="1"/>
</dbReference>
<dbReference type="EMBL" id="FOKA01000021">
    <property type="protein sequence ID" value="SFB40210.1"/>
    <property type="molecule type" value="Genomic_DNA"/>
</dbReference>
<evidence type="ECO:0000313" key="3">
    <source>
        <dbReference type="Proteomes" id="UP000199012"/>
    </source>
</evidence>
<sequence length="332" mass="33672">MTPILTRKRATPVEEVEETAASTLPVAETQAWSGGSALATRAGTAVLWALLACGPLGLAVNALEPAAQVQAAVDPAPLPGEVAVVGESAVQAVSGWLTATREDAGAASGIYPELKASALPKAAATITDASVATLRLEAPGVWSVTVGVDASWPDEAGNPLPAQRLYFEVPVAAAGDGTAASVLALPAPVPAPQPVGDAELRYQTGLPANSALGTTVGEFLQALLTGQGDVSRYVTPGAEITAVTPAPFSAVDVRRVWATEQLDTSATPDDGQTAQVLVDSAVTPTSGVELATQYRLKLTARAGRWEISQMQSNPVVRAESGASAPTTEGALP</sequence>
<dbReference type="STRING" id="988821.SAMN05421867_12136"/>
<dbReference type="Proteomes" id="UP000199012">
    <property type="component" value="Unassembled WGS sequence"/>
</dbReference>
<dbReference type="RefSeq" id="WP_139224519.1">
    <property type="nucleotide sequence ID" value="NZ_BONM01000014.1"/>
</dbReference>
<keyword evidence="3" id="KW-1185">Reference proteome</keyword>
<dbReference type="InterPro" id="IPR024735">
    <property type="entry name" value="TcpC"/>
</dbReference>
<proteinExistence type="predicted"/>
<name>A0A1I1AV56_9CELL</name>
<dbReference type="AlphaFoldDB" id="A0A1I1AV56"/>
<feature type="region of interest" description="Disordered" evidence="1">
    <location>
        <begin position="1"/>
        <end position="21"/>
    </location>
</feature>
<organism evidence="2 3">
    <name type="scientific">Cellulomonas marina</name>
    <dbReference type="NCBI Taxonomy" id="988821"/>
    <lineage>
        <taxon>Bacteria</taxon>
        <taxon>Bacillati</taxon>
        <taxon>Actinomycetota</taxon>
        <taxon>Actinomycetes</taxon>
        <taxon>Micrococcales</taxon>
        <taxon>Cellulomonadaceae</taxon>
        <taxon>Cellulomonas</taxon>
    </lineage>
</organism>
<feature type="compositionally biased region" description="Basic residues" evidence="1">
    <location>
        <begin position="1"/>
        <end position="10"/>
    </location>
</feature>
<protein>
    <submittedName>
        <fullName evidence="2">Conjugative transposon protein TcpC</fullName>
    </submittedName>
</protein>
<evidence type="ECO:0000256" key="1">
    <source>
        <dbReference type="SAM" id="MobiDB-lite"/>
    </source>
</evidence>